<dbReference type="GO" id="GO:0005655">
    <property type="term" value="C:nucleolar ribonuclease P complex"/>
    <property type="evidence" value="ECO:0007669"/>
    <property type="project" value="InterPro"/>
</dbReference>
<dbReference type="OrthoDB" id="5530243at2759"/>
<feature type="compositionally biased region" description="Polar residues" evidence="1">
    <location>
        <begin position="9"/>
        <end position="22"/>
    </location>
</feature>
<reference evidence="3 4" key="1">
    <citation type="submission" date="2015-07" db="EMBL/GenBank/DDBJ databases">
        <title>Comparative genomics of the Sigatoka disease complex on banana suggests a link between parallel evolutionary changes in Pseudocercospora fijiensis and Pseudocercospora eumusae and increased virulence on the banana host.</title>
        <authorList>
            <person name="Chang T.-C."/>
            <person name="Salvucci A."/>
            <person name="Crous P.W."/>
            <person name="Stergiopoulos I."/>
        </authorList>
    </citation>
    <scope>NUCLEOTIDE SEQUENCE [LARGE SCALE GENOMIC DNA]</scope>
    <source>
        <strain evidence="3 4">CBS 114824</strain>
    </source>
</reference>
<dbReference type="Proteomes" id="UP000070133">
    <property type="component" value="Unassembled WGS sequence"/>
</dbReference>
<dbReference type="GO" id="GO:0008033">
    <property type="term" value="P:tRNA processing"/>
    <property type="evidence" value="ECO:0007669"/>
    <property type="project" value="InterPro"/>
</dbReference>
<dbReference type="GO" id="GO:0004526">
    <property type="term" value="F:ribonuclease P activity"/>
    <property type="evidence" value="ECO:0007669"/>
    <property type="project" value="TreeGrafter"/>
</dbReference>
<gene>
    <name evidence="3" type="ORF">AC578_359</name>
</gene>
<evidence type="ECO:0000256" key="1">
    <source>
        <dbReference type="SAM" id="MobiDB-lite"/>
    </source>
</evidence>
<dbReference type="PANTHER" id="PTHR28173">
    <property type="entry name" value="RIBONUCLEASES P/MRP PROTEIN SUBUNIT POP8"/>
    <property type="match status" value="1"/>
</dbReference>
<dbReference type="AlphaFoldDB" id="A0A139HU33"/>
<feature type="region of interest" description="Disordered" evidence="1">
    <location>
        <begin position="1"/>
        <end position="22"/>
    </location>
</feature>
<comment type="caution">
    <text evidence="3">The sequence shown here is derived from an EMBL/GenBank/DDBJ whole genome shotgun (WGS) entry which is preliminary data.</text>
</comment>
<dbReference type="Pfam" id="PF20976">
    <property type="entry name" value="Pop8"/>
    <property type="match status" value="1"/>
</dbReference>
<dbReference type="GO" id="GO:0000294">
    <property type="term" value="P:nuclear-transcribed mRNA catabolic process, RNase MRP-dependent"/>
    <property type="evidence" value="ECO:0007669"/>
    <property type="project" value="TreeGrafter"/>
</dbReference>
<accession>A0A139HU33</accession>
<protein>
    <recommendedName>
        <fullName evidence="2">Ribonucleases P/MRP subunit Pop8-like domain-containing protein</fullName>
    </recommendedName>
</protein>
<dbReference type="GO" id="GO:0000172">
    <property type="term" value="C:ribonuclease MRP complex"/>
    <property type="evidence" value="ECO:0007669"/>
    <property type="project" value="InterPro"/>
</dbReference>
<sequence>MDPEVLPDATTQQPSSKTSKNQILSEFSIRNPHWVYIRLQHLSAPTRPKQALLDGVTAKLHITAALSSFLGLHGTAIAIDVLKLEDQDVWIRVPAEDRAAVIAAVGGWTNSSRDDGWRVKGWSHWSATACGQRDSGQDLFD</sequence>
<evidence type="ECO:0000313" key="4">
    <source>
        <dbReference type="Proteomes" id="UP000070133"/>
    </source>
</evidence>
<evidence type="ECO:0000313" key="3">
    <source>
        <dbReference type="EMBL" id="KXT05946.1"/>
    </source>
</evidence>
<name>A0A139HU33_9PEZI</name>
<dbReference type="InterPro" id="IPR020347">
    <property type="entry name" value="Pop8"/>
</dbReference>
<dbReference type="InterPro" id="IPR049128">
    <property type="entry name" value="Pop8-like_dom"/>
</dbReference>
<feature type="domain" description="Ribonucleases P/MRP subunit Pop8-like" evidence="2">
    <location>
        <begin position="33"/>
        <end position="108"/>
    </location>
</feature>
<keyword evidence="4" id="KW-1185">Reference proteome</keyword>
<organism evidence="3 4">
    <name type="scientific">Pseudocercospora eumusae</name>
    <dbReference type="NCBI Taxonomy" id="321146"/>
    <lineage>
        <taxon>Eukaryota</taxon>
        <taxon>Fungi</taxon>
        <taxon>Dikarya</taxon>
        <taxon>Ascomycota</taxon>
        <taxon>Pezizomycotina</taxon>
        <taxon>Dothideomycetes</taxon>
        <taxon>Dothideomycetidae</taxon>
        <taxon>Mycosphaerellales</taxon>
        <taxon>Mycosphaerellaceae</taxon>
        <taxon>Pseudocercospora</taxon>
    </lineage>
</organism>
<dbReference type="STRING" id="321146.A0A139HU33"/>
<dbReference type="GO" id="GO:0034965">
    <property type="term" value="P:intronic box C/D snoRNA processing"/>
    <property type="evidence" value="ECO:0007669"/>
    <property type="project" value="TreeGrafter"/>
</dbReference>
<dbReference type="GO" id="GO:0000171">
    <property type="term" value="F:ribonuclease MRP activity"/>
    <property type="evidence" value="ECO:0007669"/>
    <property type="project" value="TreeGrafter"/>
</dbReference>
<proteinExistence type="predicted"/>
<dbReference type="PANTHER" id="PTHR28173:SF1">
    <property type="entry name" value="RIBONUCLEASES P_MRP PROTEIN SUBUNIT POP8"/>
    <property type="match status" value="1"/>
</dbReference>
<evidence type="ECO:0000259" key="2">
    <source>
        <dbReference type="Pfam" id="PF20976"/>
    </source>
</evidence>
<dbReference type="EMBL" id="LFZN01000009">
    <property type="protein sequence ID" value="KXT05946.1"/>
    <property type="molecule type" value="Genomic_DNA"/>
</dbReference>